<accession>A0A5P9NFP5</accession>
<reference evidence="3 4" key="1">
    <citation type="submission" date="2019-02" db="EMBL/GenBank/DDBJ databases">
        <authorList>
            <person name="Li S.-H."/>
        </authorList>
    </citation>
    <scope>NUCLEOTIDE SEQUENCE [LARGE SCALE GENOMIC DNA]</scope>
    <source>
        <strain evidence="3 4">IMCC14385</strain>
    </source>
</reference>
<evidence type="ECO:0000313" key="3">
    <source>
        <dbReference type="EMBL" id="QFU74607.1"/>
    </source>
</evidence>
<gene>
    <name evidence="3" type="ORF">EY643_02465</name>
</gene>
<dbReference type="EMBL" id="CP036422">
    <property type="protein sequence ID" value="QFU74607.1"/>
    <property type="molecule type" value="Genomic_DNA"/>
</dbReference>
<protein>
    <submittedName>
        <fullName evidence="3">Uncharacterized protein</fullName>
    </submittedName>
</protein>
<dbReference type="AlphaFoldDB" id="A0A5P9NFP5"/>
<evidence type="ECO:0000256" key="2">
    <source>
        <dbReference type="SAM" id="SignalP"/>
    </source>
</evidence>
<proteinExistence type="predicted"/>
<feature type="signal peptide" evidence="2">
    <location>
        <begin position="1"/>
        <end position="22"/>
    </location>
</feature>
<organism evidence="3 4">
    <name type="scientific">Halioglobus maricola</name>
    <dbReference type="NCBI Taxonomy" id="2601894"/>
    <lineage>
        <taxon>Bacteria</taxon>
        <taxon>Pseudomonadati</taxon>
        <taxon>Pseudomonadota</taxon>
        <taxon>Gammaproteobacteria</taxon>
        <taxon>Cellvibrionales</taxon>
        <taxon>Halieaceae</taxon>
        <taxon>Halioglobus</taxon>
    </lineage>
</organism>
<name>A0A5P9NFP5_9GAMM</name>
<feature type="compositionally biased region" description="Basic residues" evidence="1">
    <location>
        <begin position="107"/>
        <end position="118"/>
    </location>
</feature>
<keyword evidence="4" id="KW-1185">Reference proteome</keyword>
<keyword evidence="2" id="KW-0732">Signal</keyword>
<dbReference type="RefSeq" id="WP_152660719.1">
    <property type="nucleotide sequence ID" value="NZ_CP036422.1"/>
</dbReference>
<dbReference type="Proteomes" id="UP000326287">
    <property type="component" value="Chromosome"/>
</dbReference>
<sequence>MPGKAPRFFSVALLLAAAGVIAATAPKIPSDFKYTALGTELSFWTREGYRPTPDTRRATVAASIELAEAHPHRATYQALAAMALAGQARLSFDPQVSKAATEESTRFSHRAKQLRPKG</sequence>
<evidence type="ECO:0000313" key="4">
    <source>
        <dbReference type="Proteomes" id="UP000326287"/>
    </source>
</evidence>
<feature type="chain" id="PRO_5024861066" evidence="2">
    <location>
        <begin position="23"/>
        <end position="118"/>
    </location>
</feature>
<dbReference type="KEGG" id="halc:EY643_02465"/>
<feature type="region of interest" description="Disordered" evidence="1">
    <location>
        <begin position="95"/>
        <end position="118"/>
    </location>
</feature>
<evidence type="ECO:0000256" key="1">
    <source>
        <dbReference type="SAM" id="MobiDB-lite"/>
    </source>
</evidence>